<evidence type="ECO:0000313" key="1">
    <source>
        <dbReference type="EMBL" id="KAE8371168.1"/>
    </source>
</evidence>
<keyword evidence="2" id="KW-1185">Reference proteome</keyword>
<accession>A0A5N7AQI5</accession>
<dbReference type="OrthoDB" id="4227485at2759"/>
<gene>
    <name evidence="1" type="ORF">BDV26DRAFT_299036</name>
</gene>
<name>A0A5N7AQI5_9EURO</name>
<dbReference type="Proteomes" id="UP000326198">
    <property type="component" value="Unassembled WGS sequence"/>
</dbReference>
<sequence length="167" mass="19056">MDATRTVPLAAGFEDELSKAPVSERTPITIRHYTAGQILPIWYQLGAPNLVVFFLFGSKEYFKFFTDDVLAMRLAINDLSRDHYFLIIKDDQILSPRLGELVKEATDTRLLLVGQKKKPYELENRIAGLTKEALEDYISQYDVRTGKRRAAADHGNAEQPPSTRIRR</sequence>
<proteinExistence type="predicted"/>
<dbReference type="EMBL" id="ML736464">
    <property type="protein sequence ID" value="KAE8371168.1"/>
    <property type="molecule type" value="Genomic_DNA"/>
</dbReference>
<reference evidence="1 2" key="1">
    <citation type="submission" date="2019-04" db="EMBL/GenBank/DDBJ databases">
        <title>Friends and foes A comparative genomics studyof 23 Aspergillus species from section Flavi.</title>
        <authorList>
            <consortium name="DOE Joint Genome Institute"/>
            <person name="Kjaerbolling I."/>
            <person name="Vesth T."/>
            <person name="Frisvad J.C."/>
            <person name="Nybo J.L."/>
            <person name="Theobald S."/>
            <person name="Kildgaard S."/>
            <person name="Isbrandt T."/>
            <person name="Kuo A."/>
            <person name="Sato A."/>
            <person name="Lyhne E.K."/>
            <person name="Kogle M.E."/>
            <person name="Wiebenga A."/>
            <person name="Kun R.S."/>
            <person name="Lubbers R.J."/>
            <person name="Makela M.R."/>
            <person name="Barry K."/>
            <person name="Chovatia M."/>
            <person name="Clum A."/>
            <person name="Daum C."/>
            <person name="Haridas S."/>
            <person name="He G."/>
            <person name="LaButti K."/>
            <person name="Lipzen A."/>
            <person name="Mondo S."/>
            <person name="Riley R."/>
            <person name="Salamov A."/>
            <person name="Simmons B.A."/>
            <person name="Magnuson J.K."/>
            <person name="Henrissat B."/>
            <person name="Mortensen U.H."/>
            <person name="Larsen T.O."/>
            <person name="Devries R.P."/>
            <person name="Grigoriev I.V."/>
            <person name="Machida M."/>
            <person name="Baker S.E."/>
            <person name="Andersen M.R."/>
        </authorList>
    </citation>
    <scope>NUCLEOTIDE SEQUENCE [LARGE SCALE GENOMIC DNA]</scope>
    <source>
        <strain evidence="1 2">IBT 29228</strain>
    </source>
</reference>
<organism evidence="1 2">
    <name type="scientific">Aspergillus bertholletiae</name>
    <dbReference type="NCBI Taxonomy" id="1226010"/>
    <lineage>
        <taxon>Eukaryota</taxon>
        <taxon>Fungi</taxon>
        <taxon>Dikarya</taxon>
        <taxon>Ascomycota</taxon>
        <taxon>Pezizomycotina</taxon>
        <taxon>Eurotiomycetes</taxon>
        <taxon>Eurotiomycetidae</taxon>
        <taxon>Eurotiales</taxon>
        <taxon>Aspergillaceae</taxon>
        <taxon>Aspergillus</taxon>
        <taxon>Aspergillus subgen. Circumdati</taxon>
    </lineage>
</organism>
<protein>
    <submittedName>
        <fullName evidence="1">Uncharacterized protein</fullName>
    </submittedName>
</protein>
<evidence type="ECO:0000313" key="2">
    <source>
        <dbReference type="Proteomes" id="UP000326198"/>
    </source>
</evidence>
<dbReference type="AlphaFoldDB" id="A0A5N7AQI5"/>